<accession>X0SA45</accession>
<evidence type="ECO:0000313" key="9">
    <source>
        <dbReference type="EMBL" id="GAF77889.1"/>
    </source>
</evidence>
<dbReference type="InterPro" id="IPR004706">
    <property type="entry name" value="Arsenical-R_Acr3"/>
</dbReference>
<comment type="similarity">
    <text evidence="2">Belongs to the arsenical resistance-3 (ACR3) (TC 2.A.59) family.</text>
</comment>
<keyword evidence="4" id="KW-1003">Cell membrane</keyword>
<comment type="subcellular location">
    <subcellularLocation>
        <location evidence="1">Cell membrane</location>
        <topology evidence="1">Multi-pass membrane protein</topology>
    </subcellularLocation>
</comment>
<dbReference type="InterPro" id="IPR038770">
    <property type="entry name" value="Na+/solute_symporter_sf"/>
</dbReference>
<name>X0SA45_9ZZZZ</name>
<evidence type="ECO:0000256" key="6">
    <source>
        <dbReference type="ARBA" id="ARBA00022989"/>
    </source>
</evidence>
<keyword evidence="7 8" id="KW-0472">Membrane</keyword>
<evidence type="ECO:0000256" key="2">
    <source>
        <dbReference type="ARBA" id="ARBA00010110"/>
    </source>
</evidence>
<protein>
    <recommendedName>
        <fullName evidence="10">Arsenical-resistance protein</fullName>
    </recommendedName>
</protein>
<dbReference type="GO" id="GO:0015297">
    <property type="term" value="F:antiporter activity"/>
    <property type="evidence" value="ECO:0007669"/>
    <property type="project" value="InterPro"/>
</dbReference>
<feature type="transmembrane region" description="Helical" evidence="8">
    <location>
        <begin position="20"/>
        <end position="40"/>
    </location>
</feature>
<proteinExistence type="inferred from homology"/>
<dbReference type="GO" id="GO:0015104">
    <property type="term" value="F:antimonite transmembrane transporter activity"/>
    <property type="evidence" value="ECO:0007669"/>
    <property type="project" value="TreeGrafter"/>
</dbReference>
<evidence type="ECO:0000256" key="7">
    <source>
        <dbReference type="ARBA" id="ARBA00023136"/>
    </source>
</evidence>
<dbReference type="AlphaFoldDB" id="X0SA45"/>
<evidence type="ECO:0000256" key="8">
    <source>
        <dbReference type="SAM" id="Phobius"/>
    </source>
</evidence>
<gene>
    <name evidence="9" type="ORF">S01H1_01147</name>
</gene>
<dbReference type="EMBL" id="BARS01000474">
    <property type="protein sequence ID" value="GAF77889.1"/>
    <property type="molecule type" value="Genomic_DNA"/>
</dbReference>
<dbReference type="Gene3D" id="1.20.1530.20">
    <property type="match status" value="1"/>
</dbReference>
<feature type="transmembrane region" description="Helical" evidence="8">
    <location>
        <begin position="47"/>
        <end position="65"/>
    </location>
</feature>
<keyword evidence="5 8" id="KW-0812">Transmembrane</keyword>
<evidence type="ECO:0000256" key="4">
    <source>
        <dbReference type="ARBA" id="ARBA00022475"/>
    </source>
</evidence>
<dbReference type="Pfam" id="PF01758">
    <property type="entry name" value="SBF"/>
    <property type="match status" value="1"/>
</dbReference>
<sequence length="108" mass="12496">MRDVPSEEGSKLQLFDRFLTIWIFFAMAVWVGIGAVSSEVSNIFDKLQIDTFSLPLAFGLLWMIYPSLAKVRYEELSKITKADKMFSFSLFLNQIVSPFLMFGRVHFK</sequence>
<dbReference type="PANTHER" id="PTHR43057:SF1">
    <property type="entry name" value="ARSENICAL-RESISTANCE PROTEIN 3"/>
    <property type="match status" value="1"/>
</dbReference>
<evidence type="ECO:0008006" key="10">
    <source>
        <dbReference type="Google" id="ProtNLM"/>
    </source>
</evidence>
<keyword evidence="6 8" id="KW-1133">Transmembrane helix</keyword>
<reference evidence="9" key="1">
    <citation type="journal article" date="2014" name="Front. Microbiol.">
        <title>High frequency of phylogenetically diverse reductive dehalogenase-homologous genes in deep subseafloor sedimentary metagenomes.</title>
        <authorList>
            <person name="Kawai M."/>
            <person name="Futagami T."/>
            <person name="Toyoda A."/>
            <person name="Takaki Y."/>
            <person name="Nishi S."/>
            <person name="Hori S."/>
            <person name="Arai W."/>
            <person name="Tsubouchi T."/>
            <person name="Morono Y."/>
            <person name="Uchiyama I."/>
            <person name="Ito T."/>
            <person name="Fujiyama A."/>
            <person name="Inagaki F."/>
            <person name="Takami H."/>
        </authorList>
    </citation>
    <scope>NUCLEOTIDE SEQUENCE</scope>
    <source>
        <strain evidence="9">Expedition CK06-06</strain>
    </source>
</reference>
<dbReference type="GO" id="GO:0005886">
    <property type="term" value="C:plasma membrane"/>
    <property type="evidence" value="ECO:0007669"/>
    <property type="project" value="UniProtKB-SubCell"/>
</dbReference>
<feature type="transmembrane region" description="Helical" evidence="8">
    <location>
        <begin position="85"/>
        <end position="103"/>
    </location>
</feature>
<organism evidence="9">
    <name type="scientific">marine sediment metagenome</name>
    <dbReference type="NCBI Taxonomy" id="412755"/>
    <lineage>
        <taxon>unclassified sequences</taxon>
        <taxon>metagenomes</taxon>
        <taxon>ecological metagenomes</taxon>
    </lineage>
</organism>
<evidence type="ECO:0000256" key="3">
    <source>
        <dbReference type="ARBA" id="ARBA00022448"/>
    </source>
</evidence>
<dbReference type="GO" id="GO:0015105">
    <property type="term" value="F:arsenite transmembrane transporter activity"/>
    <property type="evidence" value="ECO:0007669"/>
    <property type="project" value="TreeGrafter"/>
</dbReference>
<dbReference type="InterPro" id="IPR002657">
    <property type="entry name" value="BilAc:Na_symport/Acr3"/>
</dbReference>
<keyword evidence="3" id="KW-0813">Transport</keyword>
<dbReference type="PANTHER" id="PTHR43057">
    <property type="entry name" value="ARSENITE EFFLUX TRANSPORTER"/>
    <property type="match status" value="1"/>
</dbReference>
<evidence type="ECO:0000256" key="5">
    <source>
        <dbReference type="ARBA" id="ARBA00022692"/>
    </source>
</evidence>
<comment type="caution">
    <text evidence="9">The sequence shown here is derived from an EMBL/GenBank/DDBJ whole genome shotgun (WGS) entry which is preliminary data.</text>
</comment>
<evidence type="ECO:0000256" key="1">
    <source>
        <dbReference type="ARBA" id="ARBA00004651"/>
    </source>
</evidence>